<dbReference type="PANTHER" id="PTHR30269">
    <property type="entry name" value="TRANSMEMBRANE PROTEIN YFCA"/>
    <property type="match status" value="1"/>
</dbReference>
<evidence type="ECO:0000256" key="8">
    <source>
        <dbReference type="RuleBase" id="RU363041"/>
    </source>
</evidence>
<dbReference type="GO" id="GO:0005886">
    <property type="term" value="C:plasma membrane"/>
    <property type="evidence" value="ECO:0007669"/>
    <property type="project" value="UniProtKB-SubCell"/>
</dbReference>
<dbReference type="InterPro" id="IPR052017">
    <property type="entry name" value="TSUP"/>
</dbReference>
<dbReference type="PANTHER" id="PTHR30269:SF37">
    <property type="entry name" value="MEMBRANE TRANSPORTER PROTEIN"/>
    <property type="match status" value="1"/>
</dbReference>
<evidence type="ECO:0000256" key="2">
    <source>
        <dbReference type="ARBA" id="ARBA00009142"/>
    </source>
</evidence>
<feature type="transmembrane region" description="Helical" evidence="8">
    <location>
        <begin position="98"/>
        <end position="118"/>
    </location>
</feature>
<evidence type="ECO:0000256" key="4">
    <source>
        <dbReference type="ARBA" id="ARBA00022475"/>
    </source>
</evidence>
<keyword evidence="4 8" id="KW-1003">Cell membrane</keyword>
<keyword evidence="3" id="KW-0813">Transport</keyword>
<proteinExistence type="inferred from homology"/>
<dbReference type="Proteomes" id="UP001189143">
    <property type="component" value="Unassembled WGS sequence"/>
</dbReference>
<organism evidence="9 10">
    <name type="scientific">Clostridium neonatale</name>
    <dbReference type="NCBI Taxonomy" id="137838"/>
    <lineage>
        <taxon>Bacteria</taxon>
        <taxon>Bacillati</taxon>
        <taxon>Bacillota</taxon>
        <taxon>Clostridia</taxon>
        <taxon>Eubacteriales</taxon>
        <taxon>Clostridiaceae</taxon>
        <taxon>Clostridium</taxon>
    </lineage>
</organism>
<evidence type="ECO:0000256" key="5">
    <source>
        <dbReference type="ARBA" id="ARBA00022692"/>
    </source>
</evidence>
<sequence length="249" mass="27443">MEEGILMIIIAIIATITAYIIKGMCGFANTLVFSSIMSFTANNINITPTELLLGYPSNIFIAYKQRKCLSKRIWLPLSLLVIAGIIPGAIFLKTVNTQFLKIFFGLSIVTISLEMFLRERQKEKNKSSKIVLTIIGIISGILCGLFGIGAFLAAYVSRTTDNQNEFKGNLCIVFLIENTFRIILYILTGIINLTILKAALLLIPFMAIGLYIGSVLSNKTSETVIKKVVIMLLMLSGVSLIINNISHII</sequence>
<name>A0AAD1YIL8_9CLOT</name>
<evidence type="ECO:0000313" key="10">
    <source>
        <dbReference type="Proteomes" id="UP001189143"/>
    </source>
</evidence>
<feature type="transmembrane region" description="Helical" evidence="8">
    <location>
        <begin position="182"/>
        <end position="212"/>
    </location>
</feature>
<evidence type="ECO:0000313" key="9">
    <source>
        <dbReference type="EMBL" id="CAI3665802.1"/>
    </source>
</evidence>
<feature type="transmembrane region" description="Helical" evidence="8">
    <location>
        <begin position="130"/>
        <end position="156"/>
    </location>
</feature>
<feature type="transmembrane region" description="Helical" evidence="8">
    <location>
        <begin position="6"/>
        <end position="28"/>
    </location>
</feature>
<feature type="transmembrane region" description="Helical" evidence="8">
    <location>
        <begin position="224"/>
        <end position="242"/>
    </location>
</feature>
<evidence type="ECO:0000256" key="3">
    <source>
        <dbReference type="ARBA" id="ARBA00022448"/>
    </source>
</evidence>
<reference evidence="9" key="1">
    <citation type="submission" date="2022-10" db="EMBL/GenBank/DDBJ databases">
        <authorList>
            <person name="Aires J."/>
            <person name="Mesa V."/>
        </authorList>
    </citation>
    <scope>NUCLEOTIDE SEQUENCE</scope>
    <source>
        <strain evidence="9">Clostridium neonatale JD116</strain>
    </source>
</reference>
<dbReference type="Pfam" id="PF01925">
    <property type="entry name" value="TauE"/>
    <property type="match status" value="1"/>
</dbReference>
<feature type="transmembrane region" description="Helical" evidence="8">
    <location>
        <begin position="73"/>
        <end position="92"/>
    </location>
</feature>
<dbReference type="InterPro" id="IPR002781">
    <property type="entry name" value="TM_pro_TauE-like"/>
</dbReference>
<dbReference type="EMBL" id="CAMTCP010000265">
    <property type="protein sequence ID" value="CAI3665802.1"/>
    <property type="molecule type" value="Genomic_DNA"/>
</dbReference>
<evidence type="ECO:0000256" key="7">
    <source>
        <dbReference type="ARBA" id="ARBA00023136"/>
    </source>
</evidence>
<dbReference type="RefSeq" id="WP_243123052.1">
    <property type="nucleotide sequence ID" value="NZ_CAKJVE010000004.1"/>
</dbReference>
<comment type="caution">
    <text evidence="9">The sequence shown here is derived from an EMBL/GenBank/DDBJ whole genome shotgun (WGS) entry which is preliminary data.</text>
</comment>
<protein>
    <recommendedName>
        <fullName evidence="8">Probable membrane transporter protein</fullName>
    </recommendedName>
</protein>
<evidence type="ECO:0000256" key="6">
    <source>
        <dbReference type="ARBA" id="ARBA00022989"/>
    </source>
</evidence>
<keyword evidence="5 8" id="KW-0812">Transmembrane</keyword>
<keyword evidence="6 8" id="KW-1133">Transmembrane helix</keyword>
<gene>
    <name evidence="9" type="ORF">CNEO2_650002</name>
</gene>
<accession>A0AAD1YIL8</accession>
<comment type="subcellular location">
    <subcellularLocation>
        <location evidence="1 8">Cell membrane</location>
        <topology evidence="1 8">Multi-pass membrane protein</topology>
    </subcellularLocation>
</comment>
<dbReference type="AlphaFoldDB" id="A0AAD1YIL8"/>
<evidence type="ECO:0000256" key="1">
    <source>
        <dbReference type="ARBA" id="ARBA00004651"/>
    </source>
</evidence>
<comment type="similarity">
    <text evidence="2 8">Belongs to the 4-toluene sulfonate uptake permease (TSUP) (TC 2.A.102) family.</text>
</comment>
<keyword evidence="7 8" id="KW-0472">Membrane</keyword>